<gene>
    <name evidence="3" type="ORF">FHS48_003406</name>
</gene>
<organism evidence="3 4">
    <name type="scientific">Novispirillum itersonii</name>
    <name type="common">Aquaspirillum itersonii</name>
    <dbReference type="NCBI Taxonomy" id="189"/>
    <lineage>
        <taxon>Bacteria</taxon>
        <taxon>Pseudomonadati</taxon>
        <taxon>Pseudomonadota</taxon>
        <taxon>Alphaproteobacteria</taxon>
        <taxon>Rhodospirillales</taxon>
        <taxon>Novispirillaceae</taxon>
        <taxon>Novispirillum</taxon>
    </lineage>
</organism>
<dbReference type="AlphaFoldDB" id="A0A7W9ZI97"/>
<dbReference type="Proteomes" id="UP000544872">
    <property type="component" value="Unassembled WGS sequence"/>
</dbReference>
<feature type="region of interest" description="Disordered" evidence="1">
    <location>
        <begin position="30"/>
        <end position="127"/>
    </location>
</feature>
<dbReference type="EMBL" id="JACIIX010000015">
    <property type="protein sequence ID" value="MBB6211960.1"/>
    <property type="molecule type" value="Genomic_DNA"/>
</dbReference>
<keyword evidence="4" id="KW-1185">Reference proteome</keyword>
<feature type="chain" id="PRO_5030695450" evidence="2">
    <location>
        <begin position="27"/>
        <end position="127"/>
    </location>
</feature>
<evidence type="ECO:0000256" key="2">
    <source>
        <dbReference type="SAM" id="SignalP"/>
    </source>
</evidence>
<sequence length="127" mass="12888">MSFTRLLTRTALATTIVSVMAGAAFAQVPPAAAPAAVPAPAVTDAAQPPQDAAKAGQTKVDPKAAEAAAAHTPKDHAQKEQLAKDAKAMPDTAKKGGKSAEHRVDDVKKQHAKDAAKGAVPEPKPAQ</sequence>
<evidence type="ECO:0000256" key="1">
    <source>
        <dbReference type="SAM" id="MobiDB-lite"/>
    </source>
</evidence>
<dbReference type="RefSeq" id="WP_184265191.1">
    <property type="nucleotide sequence ID" value="NZ_JACIIX010000015.1"/>
</dbReference>
<name>A0A7W9ZI97_NOVIT</name>
<reference evidence="3 4" key="1">
    <citation type="submission" date="2020-08" db="EMBL/GenBank/DDBJ databases">
        <title>Genomic Encyclopedia of Type Strains, Phase IV (KMG-IV): sequencing the most valuable type-strain genomes for metagenomic binning, comparative biology and taxonomic classification.</title>
        <authorList>
            <person name="Goeker M."/>
        </authorList>
    </citation>
    <scope>NUCLEOTIDE SEQUENCE [LARGE SCALE GENOMIC DNA]</scope>
    <source>
        <strain evidence="3 4">DSM 11590</strain>
    </source>
</reference>
<proteinExistence type="predicted"/>
<comment type="caution">
    <text evidence="3">The sequence shown here is derived from an EMBL/GenBank/DDBJ whole genome shotgun (WGS) entry which is preliminary data.</text>
</comment>
<accession>A0A7W9ZI97</accession>
<feature type="signal peptide" evidence="2">
    <location>
        <begin position="1"/>
        <end position="26"/>
    </location>
</feature>
<evidence type="ECO:0000313" key="3">
    <source>
        <dbReference type="EMBL" id="MBB6211960.1"/>
    </source>
</evidence>
<protein>
    <submittedName>
        <fullName evidence="3">Putative membrane protein</fullName>
    </submittedName>
</protein>
<evidence type="ECO:0000313" key="4">
    <source>
        <dbReference type="Proteomes" id="UP000544872"/>
    </source>
</evidence>
<feature type="compositionally biased region" description="Low complexity" evidence="1">
    <location>
        <begin position="30"/>
        <end position="55"/>
    </location>
</feature>
<feature type="compositionally biased region" description="Basic and acidic residues" evidence="1">
    <location>
        <begin position="72"/>
        <end position="116"/>
    </location>
</feature>
<keyword evidence="2" id="KW-0732">Signal</keyword>